<comment type="caution">
    <text evidence="4">The sequence shown here is derived from an EMBL/GenBank/DDBJ whole genome shotgun (WGS) entry which is preliminary data.</text>
</comment>
<dbReference type="PROSITE" id="PS00708">
    <property type="entry name" value="PRO_ENDOPEP_SER"/>
    <property type="match status" value="1"/>
</dbReference>
<dbReference type="GO" id="GO:0004252">
    <property type="term" value="F:serine-type endopeptidase activity"/>
    <property type="evidence" value="ECO:0007669"/>
    <property type="project" value="InterPro"/>
</dbReference>
<dbReference type="InterPro" id="IPR002471">
    <property type="entry name" value="Pept_S9_AS"/>
</dbReference>
<dbReference type="AlphaFoldDB" id="A0A3D4VC32"/>
<evidence type="ECO:0000313" key="5">
    <source>
        <dbReference type="Proteomes" id="UP000264071"/>
    </source>
</evidence>
<dbReference type="PANTHER" id="PTHR42776:SF27">
    <property type="entry name" value="DIPEPTIDYL PEPTIDASE FAMILY MEMBER 6"/>
    <property type="match status" value="1"/>
</dbReference>
<dbReference type="GO" id="GO:0006508">
    <property type="term" value="P:proteolysis"/>
    <property type="evidence" value="ECO:0007669"/>
    <property type="project" value="InterPro"/>
</dbReference>
<name>A0A3D4VC32_9BACT</name>
<feature type="chain" id="PRO_5017552767" evidence="2">
    <location>
        <begin position="24"/>
        <end position="360"/>
    </location>
</feature>
<gene>
    <name evidence="4" type="ORF">DGD08_13900</name>
</gene>
<dbReference type="InterPro" id="IPR001375">
    <property type="entry name" value="Peptidase_S9_cat"/>
</dbReference>
<feature type="signal peptide" evidence="2">
    <location>
        <begin position="1"/>
        <end position="23"/>
    </location>
</feature>
<protein>
    <submittedName>
        <fullName evidence="4">S9 family peptidase</fullName>
    </submittedName>
</protein>
<dbReference type="Pfam" id="PF00326">
    <property type="entry name" value="Peptidase_S9"/>
    <property type="match status" value="1"/>
</dbReference>
<feature type="domain" description="Peptidase S9 prolyl oligopeptidase catalytic" evidence="3">
    <location>
        <begin position="138"/>
        <end position="314"/>
    </location>
</feature>
<organism evidence="4 5">
    <name type="scientific">Gemmatimonas aurantiaca</name>
    <dbReference type="NCBI Taxonomy" id="173480"/>
    <lineage>
        <taxon>Bacteria</taxon>
        <taxon>Pseudomonadati</taxon>
        <taxon>Gemmatimonadota</taxon>
        <taxon>Gemmatimonadia</taxon>
        <taxon>Gemmatimonadales</taxon>
        <taxon>Gemmatimonadaceae</taxon>
        <taxon>Gemmatimonas</taxon>
    </lineage>
</organism>
<dbReference type="Proteomes" id="UP000264071">
    <property type="component" value="Unassembled WGS sequence"/>
</dbReference>
<dbReference type="InterPro" id="IPR029058">
    <property type="entry name" value="AB_hydrolase_fold"/>
</dbReference>
<evidence type="ECO:0000313" key="4">
    <source>
        <dbReference type="EMBL" id="HCT58292.1"/>
    </source>
</evidence>
<evidence type="ECO:0000259" key="3">
    <source>
        <dbReference type="Pfam" id="PF00326"/>
    </source>
</evidence>
<evidence type="ECO:0000256" key="2">
    <source>
        <dbReference type="SAM" id="SignalP"/>
    </source>
</evidence>
<sequence length="360" mass="40091">MTKLRPWIAASLLAAGLTTSLDAQQGARPPRQVVPVDSARAALLYVSNRHEDHPVADYDRAMKEKQAFDSAFAARSKGVMKYSKISYKSSADGMEIPAYLFEPLTSKGAKAHPAMVWVHGGVHGNFDTQYLPYIIEATKKGYAIVAPEYRGSTGYGKAHHNAIDYGGWEVDDVQSAASVLKGLPYVDPARIGVMGWSHGGYITMLLLTREAKGSPFKAGVAMVPVTNLLYRLAHKGPSYQRSFSTQSRLSGLPFEQREEYMRRSPYYWVDSLKYPVLVHVATNDTDVTFDEARPLIDALRARQPKLAETKVYTNPTPGPVSVGHTFNRRTNRETLLRDDSPEQIDSWNLTWAFIEKHLGK</sequence>
<accession>A0A3D4VC32</accession>
<proteinExistence type="predicted"/>
<reference evidence="4 5" key="1">
    <citation type="journal article" date="2018" name="Nat. Biotechnol.">
        <title>A standardized bacterial taxonomy based on genome phylogeny substantially revises the tree of life.</title>
        <authorList>
            <person name="Parks D.H."/>
            <person name="Chuvochina M."/>
            <person name="Waite D.W."/>
            <person name="Rinke C."/>
            <person name="Skarshewski A."/>
            <person name="Chaumeil P.A."/>
            <person name="Hugenholtz P."/>
        </authorList>
    </citation>
    <scope>NUCLEOTIDE SEQUENCE [LARGE SCALE GENOMIC DNA]</scope>
    <source>
        <strain evidence="4">UBA8844</strain>
    </source>
</reference>
<dbReference type="OMA" id="WSHGGMI"/>
<dbReference type="SUPFAM" id="SSF53474">
    <property type="entry name" value="alpha/beta-Hydrolases"/>
    <property type="match status" value="1"/>
</dbReference>
<dbReference type="PANTHER" id="PTHR42776">
    <property type="entry name" value="SERINE PEPTIDASE S9 FAMILY MEMBER"/>
    <property type="match status" value="1"/>
</dbReference>
<keyword evidence="2" id="KW-0732">Signal</keyword>
<dbReference type="EMBL" id="DPIY01000010">
    <property type="protein sequence ID" value="HCT58292.1"/>
    <property type="molecule type" value="Genomic_DNA"/>
</dbReference>
<evidence type="ECO:0000256" key="1">
    <source>
        <dbReference type="ARBA" id="ARBA00022801"/>
    </source>
</evidence>
<keyword evidence="1" id="KW-0378">Hydrolase</keyword>
<dbReference type="Gene3D" id="3.40.50.1820">
    <property type="entry name" value="alpha/beta hydrolase"/>
    <property type="match status" value="1"/>
</dbReference>